<proteinExistence type="predicted"/>
<evidence type="ECO:0000313" key="2">
    <source>
        <dbReference type="EMBL" id="KWZ35599.1"/>
    </source>
</evidence>
<evidence type="ECO:0008006" key="4">
    <source>
        <dbReference type="Google" id="ProtNLM"/>
    </source>
</evidence>
<evidence type="ECO:0000313" key="3">
    <source>
        <dbReference type="Proteomes" id="UP000070434"/>
    </source>
</evidence>
<comment type="caution">
    <text evidence="2">The sequence shown here is derived from an EMBL/GenBank/DDBJ whole genome shotgun (WGS) entry which is preliminary data.</text>
</comment>
<name>A0AAW3Q159_9BURK</name>
<dbReference type="EMBL" id="LNJP01000001">
    <property type="protein sequence ID" value="KWZ35599.1"/>
    <property type="molecule type" value="Genomic_DNA"/>
</dbReference>
<evidence type="ECO:0000256" key="1">
    <source>
        <dbReference type="SAM" id="MobiDB-lite"/>
    </source>
</evidence>
<protein>
    <recommendedName>
        <fullName evidence="4">LysR family transcriptional regulator</fullName>
    </recommendedName>
</protein>
<accession>A0AAW3Q159</accession>
<dbReference type="Proteomes" id="UP000070434">
    <property type="component" value="Chromosome 1"/>
</dbReference>
<sequence length="64" mass="7360">MPLFEQWQLEPMPMYVAFPPNRHVSAKLRVFVDWVAELMARHAPVASRRRRGQGARDTRKGAAA</sequence>
<gene>
    <name evidence="2" type="ORF">WS64_08645</name>
</gene>
<dbReference type="Gene3D" id="3.40.190.290">
    <property type="match status" value="1"/>
</dbReference>
<dbReference type="SUPFAM" id="SSF53850">
    <property type="entry name" value="Periplasmic binding protein-like II"/>
    <property type="match status" value="1"/>
</dbReference>
<feature type="region of interest" description="Disordered" evidence="1">
    <location>
        <begin position="44"/>
        <end position="64"/>
    </location>
</feature>
<feature type="compositionally biased region" description="Basic and acidic residues" evidence="1">
    <location>
        <begin position="54"/>
        <end position="64"/>
    </location>
</feature>
<organism evidence="2 3">
    <name type="scientific">Burkholderia anthina</name>
    <dbReference type="NCBI Taxonomy" id="179879"/>
    <lineage>
        <taxon>Bacteria</taxon>
        <taxon>Pseudomonadati</taxon>
        <taxon>Pseudomonadota</taxon>
        <taxon>Betaproteobacteria</taxon>
        <taxon>Burkholderiales</taxon>
        <taxon>Burkholderiaceae</taxon>
        <taxon>Burkholderia</taxon>
        <taxon>Burkholderia cepacia complex</taxon>
    </lineage>
</organism>
<dbReference type="AlphaFoldDB" id="A0AAW3Q159"/>
<reference evidence="2 3" key="1">
    <citation type="submission" date="2015-11" db="EMBL/GenBank/DDBJ databases">
        <authorList>
            <person name="Sahl J."/>
            <person name="Wagner D."/>
            <person name="Keim P."/>
        </authorList>
    </citation>
    <scope>NUCLEOTIDE SEQUENCE [LARGE SCALE GENOMIC DNA]</scope>
    <source>
        <strain evidence="2 3">AZ-4-2-10-S1-D7</strain>
    </source>
</reference>